<dbReference type="EMBL" id="JAGIOB010000001">
    <property type="protein sequence ID" value="MBP2418622.1"/>
    <property type="molecule type" value="Genomic_DNA"/>
</dbReference>
<accession>A0ABS4ZC60</accession>
<evidence type="ECO:0000313" key="3">
    <source>
        <dbReference type="Proteomes" id="UP000758168"/>
    </source>
</evidence>
<sequence length="63" mass="6575">MASIVVAMLVILAVVAGTAGVVVVGIEGRFKDRAPRVADRMARAAQHLNGDGTPPAAFLRRFS</sequence>
<dbReference type="RefSeq" id="WP_210058245.1">
    <property type="nucleotide sequence ID" value="NZ_BAAAMH010000001.1"/>
</dbReference>
<evidence type="ECO:0000256" key="1">
    <source>
        <dbReference type="SAM" id="Phobius"/>
    </source>
</evidence>
<dbReference type="Proteomes" id="UP000758168">
    <property type="component" value="Unassembled WGS sequence"/>
</dbReference>
<protein>
    <submittedName>
        <fullName evidence="2">Uncharacterized protein</fullName>
    </submittedName>
</protein>
<keyword evidence="1" id="KW-1133">Transmembrane helix</keyword>
<reference evidence="2 3" key="1">
    <citation type="submission" date="2021-03" db="EMBL/GenBank/DDBJ databases">
        <title>Sequencing the genomes of 1000 actinobacteria strains.</title>
        <authorList>
            <person name="Klenk H.-P."/>
        </authorList>
    </citation>
    <scope>NUCLEOTIDE SEQUENCE [LARGE SCALE GENOMIC DNA]</scope>
    <source>
        <strain evidence="2 3">DSM 12936</strain>
    </source>
</reference>
<keyword evidence="1" id="KW-0472">Membrane</keyword>
<keyword evidence="3" id="KW-1185">Reference proteome</keyword>
<proteinExistence type="predicted"/>
<keyword evidence="1" id="KW-0812">Transmembrane</keyword>
<comment type="caution">
    <text evidence="2">The sequence shown here is derived from an EMBL/GenBank/DDBJ whole genome shotgun (WGS) entry which is preliminary data.</text>
</comment>
<organism evidence="2 3">
    <name type="scientific">Microlunatus capsulatus</name>
    <dbReference type="NCBI Taxonomy" id="99117"/>
    <lineage>
        <taxon>Bacteria</taxon>
        <taxon>Bacillati</taxon>
        <taxon>Actinomycetota</taxon>
        <taxon>Actinomycetes</taxon>
        <taxon>Propionibacteriales</taxon>
        <taxon>Propionibacteriaceae</taxon>
        <taxon>Microlunatus</taxon>
    </lineage>
</organism>
<evidence type="ECO:0000313" key="2">
    <source>
        <dbReference type="EMBL" id="MBP2418622.1"/>
    </source>
</evidence>
<name>A0ABS4ZC60_9ACTN</name>
<feature type="transmembrane region" description="Helical" evidence="1">
    <location>
        <begin position="6"/>
        <end position="26"/>
    </location>
</feature>
<gene>
    <name evidence="2" type="ORF">JOF54_003544</name>
</gene>